<dbReference type="AlphaFoldDB" id="A0AAF0DEJ5"/>
<evidence type="ECO:0000313" key="3">
    <source>
        <dbReference type="Proteomes" id="UP001219355"/>
    </source>
</evidence>
<feature type="compositionally biased region" description="Basic and acidic residues" evidence="1">
    <location>
        <begin position="30"/>
        <end position="42"/>
    </location>
</feature>
<feature type="region of interest" description="Disordered" evidence="1">
    <location>
        <begin position="27"/>
        <end position="77"/>
    </location>
</feature>
<reference evidence="2" key="1">
    <citation type="submission" date="2023-03" db="EMBL/GenBank/DDBJ databases">
        <title>Emydomyces testavorans Genome Sequence.</title>
        <authorList>
            <person name="Hoyer L."/>
        </authorList>
    </citation>
    <scope>NUCLEOTIDE SEQUENCE</scope>
    <source>
        <strain evidence="2">16-2883</strain>
    </source>
</reference>
<dbReference type="Proteomes" id="UP001219355">
    <property type="component" value="Chromosome 1"/>
</dbReference>
<dbReference type="PANTHER" id="PTHR35179:SF2">
    <property type="entry name" value="START DOMAIN-CONTAINING PROTEIN"/>
    <property type="match status" value="1"/>
</dbReference>
<gene>
    <name evidence="2" type="ORF">PRK78_002252</name>
</gene>
<evidence type="ECO:0000313" key="2">
    <source>
        <dbReference type="EMBL" id="WEW56798.1"/>
    </source>
</evidence>
<keyword evidence="3" id="KW-1185">Reference proteome</keyword>
<organism evidence="2 3">
    <name type="scientific">Emydomyces testavorans</name>
    <dbReference type="NCBI Taxonomy" id="2070801"/>
    <lineage>
        <taxon>Eukaryota</taxon>
        <taxon>Fungi</taxon>
        <taxon>Dikarya</taxon>
        <taxon>Ascomycota</taxon>
        <taxon>Pezizomycotina</taxon>
        <taxon>Eurotiomycetes</taxon>
        <taxon>Eurotiomycetidae</taxon>
        <taxon>Onygenales</taxon>
        <taxon>Nannizziopsiaceae</taxon>
        <taxon>Emydomyces</taxon>
    </lineage>
</organism>
<protein>
    <recommendedName>
        <fullName evidence="4">Geranylgeranyl pyrophosphate synthetase</fullName>
    </recommendedName>
</protein>
<dbReference type="PANTHER" id="PTHR35179">
    <property type="entry name" value="PROTEIN CBG02620"/>
    <property type="match status" value="1"/>
</dbReference>
<evidence type="ECO:0008006" key="4">
    <source>
        <dbReference type="Google" id="ProtNLM"/>
    </source>
</evidence>
<sequence>MSGFDWERARQRRAAGITSATWGKIGAQDIFRERRNSPEKSSGRRAALSPDADSLRGQSELQHQEKRDRSSSNVQRTQLPIRRAEFLTGQTAQQRHNVNIIRLTEFISLRNEDPGSAKITDSQYAGSYNWLADKVPTILIPGAPPIWTPIKGPHKLKQDDGEFFRDQNSARWPKHPLEPAIRSVFEFNPRLKPDEIDVVTCAGTIGNIFKFASSLSWTFKFDMEKVGNTVFMVRKERTPDEVIKGIYGYGHTFHEANTSWDPSVKGSVSHQRILRYKFGGLNLLVRYEADGFLADMVHKEDEPFEIVERQTKTSDINSLIQATGAHKITENDVAEHSNLRIHHAGCIIPQEALLDIKTRHEDNEIDMPIQLPRLWARQVRNFILAYHKDGFFDNNVTVQDLSADIEKWEQDNKLTLSLVAAIMKRLIAEINKAESGKLEVQRNKNGPLMVQPQTGASRDALPAELKAKWETNNPQAQKEEELPSTEEEWYYVNQEGRDLLLDY</sequence>
<feature type="region of interest" description="Disordered" evidence="1">
    <location>
        <begin position="469"/>
        <end position="488"/>
    </location>
</feature>
<evidence type="ECO:0000256" key="1">
    <source>
        <dbReference type="SAM" id="MobiDB-lite"/>
    </source>
</evidence>
<accession>A0AAF0DEJ5</accession>
<proteinExistence type="predicted"/>
<name>A0AAF0DEJ5_9EURO</name>
<dbReference type="EMBL" id="CP120627">
    <property type="protein sequence ID" value="WEW56798.1"/>
    <property type="molecule type" value="Genomic_DNA"/>
</dbReference>